<evidence type="ECO:0000256" key="2">
    <source>
        <dbReference type="ARBA" id="ARBA00008017"/>
    </source>
</evidence>
<dbReference type="Pfam" id="PF05552">
    <property type="entry name" value="MS_channel_1st_1"/>
    <property type="match status" value="1"/>
</dbReference>
<comment type="similarity">
    <text evidence="2">Belongs to the MscS (TC 1.A.23) family.</text>
</comment>
<keyword evidence="4 7" id="KW-0812">Transmembrane</keyword>
<dbReference type="Pfam" id="PF21088">
    <property type="entry name" value="MS_channel_1st"/>
    <property type="match status" value="1"/>
</dbReference>
<evidence type="ECO:0000256" key="1">
    <source>
        <dbReference type="ARBA" id="ARBA00004651"/>
    </source>
</evidence>
<comment type="caution">
    <text evidence="11">The sequence shown here is derived from an EMBL/GenBank/DDBJ whole genome shotgun (WGS) entry which is preliminary data.</text>
</comment>
<dbReference type="SUPFAM" id="SSF82861">
    <property type="entry name" value="Mechanosensitive channel protein MscS (YggB), transmembrane region"/>
    <property type="match status" value="1"/>
</dbReference>
<dbReference type="InterPro" id="IPR049142">
    <property type="entry name" value="MS_channel_1st"/>
</dbReference>
<keyword evidence="12" id="KW-1185">Reference proteome</keyword>
<evidence type="ECO:0000256" key="6">
    <source>
        <dbReference type="ARBA" id="ARBA00023136"/>
    </source>
</evidence>
<proteinExistence type="inferred from homology"/>
<dbReference type="InterPro" id="IPR010920">
    <property type="entry name" value="LSM_dom_sf"/>
</dbReference>
<evidence type="ECO:0000256" key="4">
    <source>
        <dbReference type="ARBA" id="ARBA00022692"/>
    </source>
</evidence>
<evidence type="ECO:0000256" key="7">
    <source>
        <dbReference type="SAM" id="Phobius"/>
    </source>
</evidence>
<feature type="domain" description="Mechanosensitive ion channel transmembrane helices 2/3" evidence="10">
    <location>
        <begin position="68"/>
        <end position="111"/>
    </location>
</feature>
<gene>
    <name evidence="11" type="primary">mscS_4</name>
    <name evidence="11" type="ORF">ADICEAN_02849</name>
</gene>
<dbReference type="Gene3D" id="2.30.30.60">
    <property type="match status" value="1"/>
</dbReference>
<feature type="domain" description="Mechanosensitive ion channel MscS" evidence="8">
    <location>
        <begin position="112"/>
        <end position="178"/>
    </location>
</feature>
<dbReference type="Pfam" id="PF21082">
    <property type="entry name" value="MS_channel_3rd"/>
    <property type="match status" value="1"/>
</dbReference>
<dbReference type="InterPro" id="IPR045275">
    <property type="entry name" value="MscS_archaea/bacteria_type"/>
</dbReference>
<evidence type="ECO:0000256" key="5">
    <source>
        <dbReference type="ARBA" id="ARBA00022989"/>
    </source>
</evidence>
<dbReference type="PATRIC" id="fig|1279009.4.peg.2887"/>
<accession>M7NJQ0</accession>
<dbReference type="SUPFAM" id="SSF82689">
    <property type="entry name" value="Mechanosensitive channel protein MscS (YggB), C-terminal domain"/>
    <property type="match status" value="1"/>
</dbReference>
<dbReference type="STRING" id="1279009.ADICEAN_02849"/>
<dbReference type="InterPro" id="IPR006685">
    <property type="entry name" value="MscS_channel_2nd"/>
</dbReference>
<keyword evidence="3" id="KW-1003">Cell membrane</keyword>
<comment type="subcellular location">
    <subcellularLocation>
        <location evidence="1">Cell membrane</location>
        <topology evidence="1">Multi-pass membrane protein</topology>
    </subcellularLocation>
</comment>
<dbReference type="RefSeq" id="WP_009196237.1">
    <property type="nucleotide sequence ID" value="NZ_AODQ01000077.1"/>
</dbReference>
<dbReference type="AlphaFoldDB" id="M7NJQ0"/>
<dbReference type="SUPFAM" id="SSF50182">
    <property type="entry name" value="Sm-like ribonucleoproteins"/>
    <property type="match status" value="1"/>
</dbReference>
<evidence type="ECO:0000259" key="9">
    <source>
        <dbReference type="Pfam" id="PF21082"/>
    </source>
</evidence>
<dbReference type="OrthoDB" id="1522493at2"/>
<evidence type="ECO:0000256" key="3">
    <source>
        <dbReference type="ARBA" id="ARBA00022475"/>
    </source>
</evidence>
<evidence type="ECO:0000313" key="12">
    <source>
        <dbReference type="Proteomes" id="UP000011910"/>
    </source>
</evidence>
<dbReference type="eggNOG" id="COG3264">
    <property type="taxonomic scope" value="Bacteria"/>
</dbReference>
<dbReference type="PANTHER" id="PTHR30221">
    <property type="entry name" value="SMALL-CONDUCTANCE MECHANOSENSITIVE CHANNEL"/>
    <property type="match status" value="1"/>
</dbReference>
<dbReference type="InterPro" id="IPR011066">
    <property type="entry name" value="MscS_channel_C_sf"/>
</dbReference>
<dbReference type="Proteomes" id="UP000011910">
    <property type="component" value="Unassembled WGS sequence"/>
</dbReference>
<dbReference type="GO" id="GO:0005886">
    <property type="term" value="C:plasma membrane"/>
    <property type="evidence" value="ECO:0007669"/>
    <property type="project" value="UniProtKB-SubCell"/>
</dbReference>
<dbReference type="InterPro" id="IPR011014">
    <property type="entry name" value="MscS_channel_TM-2"/>
</dbReference>
<feature type="transmembrane region" description="Helical" evidence="7">
    <location>
        <begin position="92"/>
        <end position="110"/>
    </location>
</feature>
<feature type="transmembrane region" description="Helical" evidence="7">
    <location>
        <begin position="65"/>
        <end position="86"/>
    </location>
</feature>
<dbReference type="GO" id="GO:0008381">
    <property type="term" value="F:mechanosensitive monoatomic ion channel activity"/>
    <property type="evidence" value="ECO:0007669"/>
    <property type="project" value="InterPro"/>
</dbReference>
<protein>
    <submittedName>
        <fullName evidence="11">Small-conductance mechanosensitive channel</fullName>
    </submittedName>
</protein>
<dbReference type="InterPro" id="IPR008910">
    <property type="entry name" value="MSC_TM_helix"/>
</dbReference>
<dbReference type="Gene3D" id="1.10.287.1260">
    <property type="match status" value="1"/>
</dbReference>
<dbReference type="InterPro" id="IPR023408">
    <property type="entry name" value="MscS_beta-dom_sf"/>
</dbReference>
<dbReference type="EMBL" id="AODQ01000077">
    <property type="protein sequence ID" value="EMR02025.1"/>
    <property type="molecule type" value="Genomic_DNA"/>
</dbReference>
<reference evidence="11 12" key="1">
    <citation type="journal article" date="2013" name="Genome Announc.">
        <title>Draft Genome Sequence of Cesiribacter andamanensis Strain AMV16T, Isolated from a Soil Sample from a Mud Volcano in the Andaman Islands, India.</title>
        <authorList>
            <person name="Shivaji S."/>
            <person name="Ara S."/>
            <person name="Begum Z."/>
            <person name="Srinivas T.N."/>
            <person name="Singh A."/>
            <person name="Kumar Pinnaka A."/>
        </authorList>
    </citation>
    <scope>NUCLEOTIDE SEQUENCE [LARGE SCALE GENOMIC DNA]</scope>
    <source>
        <strain evidence="11 12">AMV16</strain>
    </source>
</reference>
<dbReference type="Gene3D" id="3.30.70.100">
    <property type="match status" value="1"/>
</dbReference>
<evidence type="ECO:0000313" key="11">
    <source>
        <dbReference type="EMBL" id="EMR02025.1"/>
    </source>
</evidence>
<keyword evidence="5 7" id="KW-1133">Transmembrane helix</keyword>
<dbReference type="PANTHER" id="PTHR30221:SF1">
    <property type="entry name" value="SMALL-CONDUCTANCE MECHANOSENSITIVE CHANNEL"/>
    <property type="match status" value="1"/>
</dbReference>
<dbReference type="Pfam" id="PF00924">
    <property type="entry name" value="MS_channel_2nd"/>
    <property type="match status" value="1"/>
</dbReference>
<feature type="transmembrane region" description="Helical" evidence="7">
    <location>
        <begin position="24"/>
        <end position="45"/>
    </location>
</feature>
<organism evidence="11 12">
    <name type="scientific">Cesiribacter andamanensis AMV16</name>
    <dbReference type="NCBI Taxonomy" id="1279009"/>
    <lineage>
        <taxon>Bacteria</taxon>
        <taxon>Pseudomonadati</taxon>
        <taxon>Bacteroidota</taxon>
        <taxon>Cytophagia</taxon>
        <taxon>Cytophagales</taxon>
        <taxon>Cesiribacteraceae</taxon>
        <taxon>Cesiribacter</taxon>
    </lineage>
</organism>
<evidence type="ECO:0000259" key="10">
    <source>
        <dbReference type="Pfam" id="PF21088"/>
    </source>
</evidence>
<keyword evidence="6 7" id="KW-0472">Membrane</keyword>
<name>M7NJQ0_9BACT</name>
<feature type="domain" description="Mechanosensitive ion channel MscS C-terminal" evidence="9">
    <location>
        <begin position="186"/>
        <end position="270"/>
    </location>
</feature>
<evidence type="ECO:0000259" key="8">
    <source>
        <dbReference type="Pfam" id="PF00924"/>
    </source>
</evidence>
<dbReference type="InterPro" id="IPR049278">
    <property type="entry name" value="MS_channel_C"/>
</dbReference>
<sequence length="300" mass="33653">MEIKNASELILEKLENWIHAFIEMLPNLGLALLILIITFLLARLIRKVVMRLMHRVTHKSTLHDLIATIVYLAVILVGAFIALGVLNLDKTVTTLLAGAGIIGLALGFAFQDIAANFMSGIIMSVRMPFRVGDIIETQDKLGMVQHMNLRATLVRSFQGQVHIIPNKDVFQNTITNYSVLGKRRIDLAVGVSYGDDLEKVKQVSLQAVKSLEMLSQQEPIQFFYTEFGDSSINFELRFWISFKAQPDYLQARSDAIMAIKQAFDENDISIPFPIRTLDFGIKGGEKLTEMLPRNLSNKAS</sequence>